<dbReference type="STRING" id="6239.Y106G6D.1.1"/>
<dbReference type="Bgee" id="WBGene00013698">
    <property type="expression patterns" value="Expressed in embryo and 4 other cell types or tissues"/>
</dbReference>
<reference evidence="2 3" key="1">
    <citation type="journal article" date="1998" name="Science">
        <title>Genome sequence of the nematode C. elegans: a platform for investigating biology.</title>
        <authorList>
            <consortium name="The C. elegans sequencing consortium"/>
            <person name="Sulson J.E."/>
            <person name="Waterston R."/>
        </authorList>
    </citation>
    <scope>NUCLEOTIDE SEQUENCE [LARGE SCALE GENOMIC DNA]</scope>
    <source>
        <strain evidence="2 3">Bristol N2</strain>
    </source>
</reference>
<keyword evidence="5" id="KW-1267">Proteomics identification</keyword>
<gene>
    <name evidence="2" type="ORF">CELE_Y106G6D.1</name>
    <name evidence="2 4" type="ORF">Y106G6D.1</name>
</gene>
<feature type="coiled-coil region" evidence="1">
    <location>
        <begin position="117"/>
        <end position="151"/>
    </location>
</feature>
<dbReference type="AGR" id="WB:WBGene00013698"/>
<evidence type="ECO:0000313" key="3">
    <source>
        <dbReference type="Proteomes" id="UP000001940"/>
    </source>
</evidence>
<name>Q9XX63_CAEEL</name>
<protein>
    <submittedName>
        <fullName evidence="2">Coiled-coil domain-containing protein 69</fullName>
    </submittedName>
</protein>
<dbReference type="EMBL" id="BX284601">
    <property type="protein sequence ID" value="CAA20974.3"/>
    <property type="molecule type" value="Genomic_DNA"/>
</dbReference>
<organism evidence="2 3">
    <name type="scientific">Caenorhabditis elegans</name>
    <dbReference type="NCBI Taxonomy" id="6239"/>
    <lineage>
        <taxon>Eukaryota</taxon>
        <taxon>Metazoa</taxon>
        <taxon>Ecdysozoa</taxon>
        <taxon>Nematoda</taxon>
        <taxon>Chromadorea</taxon>
        <taxon>Rhabditida</taxon>
        <taxon>Rhabditina</taxon>
        <taxon>Rhabditomorpha</taxon>
        <taxon>Rhabditoidea</taxon>
        <taxon>Rhabditidae</taxon>
        <taxon>Peloderinae</taxon>
        <taxon>Caenorhabditis</taxon>
    </lineage>
</organism>
<dbReference type="SMR" id="Q9XX63"/>
<dbReference type="HOGENOM" id="CLU_1070524_0_0_1"/>
<dbReference type="Proteomes" id="UP000001940">
    <property type="component" value="Chromosome I"/>
</dbReference>
<dbReference type="WormBase" id="Y106G6D.1">
    <property type="protein sequence ID" value="CE53778"/>
    <property type="gene ID" value="WBGene00013698"/>
</dbReference>
<dbReference type="PhylomeDB" id="Q9XX63"/>
<evidence type="ECO:0007829" key="5">
    <source>
        <dbReference type="PeptideAtlas" id="Q9XX63"/>
    </source>
</evidence>
<dbReference type="InParanoid" id="Q9XX63"/>
<dbReference type="UCSC" id="Y106G6D.1">
    <property type="organism name" value="c. elegans"/>
</dbReference>
<evidence type="ECO:0000313" key="4">
    <source>
        <dbReference type="WormBase" id="Y106G6D.1"/>
    </source>
</evidence>
<dbReference type="PaxDb" id="6239-Y106G6D.1"/>
<keyword evidence="1" id="KW-0175">Coiled coil</keyword>
<dbReference type="AlphaFoldDB" id="Q9XX63"/>
<sequence>MSSNGSDRVEAISGMKSGNSKKAILKSETYNARIARDNLTKEVASLRKTMGVQSNDDAEKLSLIKKINEMEKESENLLTPGDETIEELIVNISWLETELEGRKAESIHKETICLRAENKHRLQLQEVEKEMKKMEMEIKFYQNENFSLRRMMMETTLPEQQPALKELFKMTLKLDTLENNFYESRKSINTKLINYMEECKLLQELKDEMLTQKGFLHSIAKKKQTEDDTVNDMLGKMKI</sequence>
<dbReference type="PeptideAtlas" id="Q9XX63"/>
<evidence type="ECO:0000256" key="1">
    <source>
        <dbReference type="SAM" id="Coils"/>
    </source>
</evidence>
<proteinExistence type="evidence at protein level"/>
<accession>Q9XX63</accession>
<keyword evidence="3" id="KW-1185">Reference proteome</keyword>
<evidence type="ECO:0000313" key="2">
    <source>
        <dbReference type="EMBL" id="CAA20974.3"/>
    </source>
</evidence>